<dbReference type="Proteomes" id="UP000198542">
    <property type="component" value="Unassembled WGS sequence"/>
</dbReference>
<proteinExistence type="inferred from homology"/>
<dbReference type="InterPro" id="IPR006175">
    <property type="entry name" value="YjgF/YER057c/UK114"/>
</dbReference>
<reference evidence="3" key="1">
    <citation type="submission" date="2016-10" db="EMBL/GenBank/DDBJ databases">
        <authorList>
            <person name="Varghese N."/>
            <person name="Submissions S."/>
        </authorList>
    </citation>
    <scope>NUCLEOTIDE SEQUENCE [LARGE SCALE GENOMIC DNA]</scope>
    <source>
        <strain evidence="3">BS3660</strain>
    </source>
</reference>
<dbReference type="Gene3D" id="3.30.1330.40">
    <property type="entry name" value="RutC-like"/>
    <property type="match status" value="1"/>
</dbReference>
<protein>
    <submittedName>
        <fullName evidence="2">Endoribonuclease L-PSP</fullName>
    </submittedName>
</protein>
<evidence type="ECO:0000313" key="3">
    <source>
        <dbReference type="Proteomes" id="UP000198542"/>
    </source>
</evidence>
<dbReference type="RefSeq" id="WP_208601458.1">
    <property type="nucleotide sequence ID" value="NZ_FNTC01000002.1"/>
</dbReference>
<gene>
    <name evidence="2" type="ORF">SAMN04490187_3573</name>
</gene>
<dbReference type="PANTHER" id="PTHR11803:SF58">
    <property type="entry name" value="PROTEIN HMF1-RELATED"/>
    <property type="match status" value="1"/>
</dbReference>
<dbReference type="AlphaFoldDB" id="A0A1H4QP12"/>
<dbReference type="PANTHER" id="PTHR11803">
    <property type="entry name" value="2-IMINOBUTANOATE/2-IMINOPROPANOATE DEAMINASE RIDA"/>
    <property type="match status" value="1"/>
</dbReference>
<evidence type="ECO:0000256" key="1">
    <source>
        <dbReference type="ARBA" id="ARBA00010552"/>
    </source>
</evidence>
<dbReference type="EMBL" id="FNTC01000002">
    <property type="protein sequence ID" value="SEC21380.1"/>
    <property type="molecule type" value="Genomic_DNA"/>
</dbReference>
<comment type="similarity">
    <text evidence="1">Belongs to the RutC family.</text>
</comment>
<organism evidence="2 3">
    <name type="scientific">Pseudomonas jessenii</name>
    <dbReference type="NCBI Taxonomy" id="77298"/>
    <lineage>
        <taxon>Bacteria</taxon>
        <taxon>Pseudomonadati</taxon>
        <taxon>Pseudomonadota</taxon>
        <taxon>Gammaproteobacteria</taxon>
        <taxon>Pseudomonadales</taxon>
        <taxon>Pseudomonadaceae</taxon>
        <taxon>Pseudomonas</taxon>
    </lineage>
</organism>
<dbReference type="GO" id="GO:0005829">
    <property type="term" value="C:cytosol"/>
    <property type="evidence" value="ECO:0007669"/>
    <property type="project" value="TreeGrafter"/>
</dbReference>
<sequence length="128" mass="13517">MKIINPTTVMPPQGGYSQGIQAANLVFVAGQVGVDAQGKLTGDAAMAEQTRQTIANVAAVLAESGARLTDVVSATVYVKSFAEYKVFDQVWQECFGEHKPARATVQAELVLPQLLVEIQAIAVIAQSA</sequence>
<name>A0A1H4QP12_PSEJE</name>
<accession>A0A1H4QP12</accession>
<dbReference type="GO" id="GO:0019239">
    <property type="term" value="F:deaminase activity"/>
    <property type="evidence" value="ECO:0007669"/>
    <property type="project" value="TreeGrafter"/>
</dbReference>
<evidence type="ECO:0000313" key="2">
    <source>
        <dbReference type="EMBL" id="SEC21380.1"/>
    </source>
</evidence>
<keyword evidence="3" id="KW-1185">Reference proteome</keyword>
<dbReference type="SUPFAM" id="SSF55298">
    <property type="entry name" value="YjgF-like"/>
    <property type="match status" value="1"/>
</dbReference>
<dbReference type="InterPro" id="IPR035959">
    <property type="entry name" value="RutC-like_sf"/>
</dbReference>
<dbReference type="Pfam" id="PF01042">
    <property type="entry name" value="Ribonuc_L-PSP"/>
    <property type="match status" value="1"/>
</dbReference>
<dbReference type="CDD" id="cd00448">
    <property type="entry name" value="YjgF_YER057c_UK114_family"/>
    <property type="match status" value="1"/>
</dbReference>